<dbReference type="Proteomes" id="UP000673383">
    <property type="component" value="Unassembled WGS sequence"/>
</dbReference>
<sequence length="105" mass="11206">MQNVKVAGGGNAIVGTVIQHANLVVSDQEPASAARRRRLRASGERVMPPMPGKTRRHELSHQNSRPDAGEPALWRQDPLRRILPRAGGARQDALPHGGARGSGAP</sequence>
<dbReference type="AlphaFoldDB" id="A0A8I1Y9V1"/>
<name>A0A8I1Y9V1_BRAEL</name>
<evidence type="ECO:0000313" key="3">
    <source>
        <dbReference type="Proteomes" id="UP000673383"/>
    </source>
</evidence>
<dbReference type="EMBL" id="JAFICZ010000001">
    <property type="protein sequence ID" value="MBP1294900.1"/>
    <property type="molecule type" value="Genomic_DNA"/>
</dbReference>
<gene>
    <name evidence="2" type="ORF">JOH49_004653</name>
</gene>
<evidence type="ECO:0000256" key="1">
    <source>
        <dbReference type="SAM" id="MobiDB-lite"/>
    </source>
</evidence>
<evidence type="ECO:0000313" key="2">
    <source>
        <dbReference type="EMBL" id="MBP1294900.1"/>
    </source>
</evidence>
<accession>A0A8I1Y9V1</accession>
<organism evidence="2 3">
    <name type="scientific">Bradyrhizobium elkanii</name>
    <dbReference type="NCBI Taxonomy" id="29448"/>
    <lineage>
        <taxon>Bacteria</taxon>
        <taxon>Pseudomonadati</taxon>
        <taxon>Pseudomonadota</taxon>
        <taxon>Alphaproteobacteria</taxon>
        <taxon>Hyphomicrobiales</taxon>
        <taxon>Nitrobacteraceae</taxon>
        <taxon>Bradyrhizobium</taxon>
    </lineage>
</organism>
<comment type="caution">
    <text evidence="2">The sequence shown here is derived from an EMBL/GenBank/DDBJ whole genome shotgun (WGS) entry which is preliminary data.</text>
</comment>
<protein>
    <submittedName>
        <fullName evidence="2">Uncharacterized protein</fullName>
    </submittedName>
</protein>
<reference evidence="2" key="1">
    <citation type="submission" date="2021-02" db="EMBL/GenBank/DDBJ databases">
        <title>Genomic Encyclopedia of Type Strains, Phase IV (KMG-V): Genome sequencing to study the core and pangenomes of soil and plant-associated prokaryotes.</title>
        <authorList>
            <person name="Whitman W."/>
        </authorList>
    </citation>
    <scope>NUCLEOTIDE SEQUENCE</scope>
    <source>
        <strain evidence="2">USDA 406</strain>
    </source>
</reference>
<proteinExistence type="predicted"/>
<dbReference type="RefSeq" id="WP_244981044.1">
    <property type="nucleotide sequence ID" value="NZ_JAFICZ010000001.1"/>
</dbReference>
<feature type="region of interest" description="Disordered" evidence="1">
    <location>
        <begin position="28"/>
        <end position="105"/>
    </location>
</feature>